<reference evidence="1" key="2">
    <citation type="submission" date="2020-05" db="UniProtKB">
        <authorList>
            <consortium name="EnsemblMetazoa"/>
        </authorList>
    </citation>
    <scope>IDENTIFICATION</scope>
    <source>
        <strain evidence="1">IAEA</strain>
    </source>
</reference>
<dbReference type="EnsemblMetazoa" id="GPPI044652-RA">
    <property type="protein sequence ID" value="GPPI044652-PA"/>
    <property type="gene ID" value="GPPI044652"/>
</dbReference>
<evidence type="ECO:0000313" key="1">
    <source>
        <dbReference type="EnsemblMetazoa" id="GPPI044652-PA"/>
    </source>
</evidence>
<reference evidence="2" key="1">
    <citation type="submission" date="2015-01" db="EMBL/GenBank/DDBJ databases">
        <authorList>
            <person name="Aksoy S."/>
            <person name="Warren W."/>
            <person name="Wilson R.K."/>
        </authorList>
    </citation>
    <scope>NUCLEOTIDE SEQUENCE [LARGE SCALE GENOMIC DNA]</scope>
    <source>
        <strain evidence="2">IAEA</strain>
    </source>
</reference>
<dbReference type="VEuPathDB" id="VectorBase:GPPI044652"/>
<sequence>MLPCVGGNVHCVRPLNTIFDICNEVLVPSEPSSSGGGGGKAASVSPSVLASAAVSPSAAFVSPAAAGALTSCFAGSGSVAVVSVSSNPHGSSSSAISKYRFMQTCVIVIRNHFLRAIYLLRFLQLLYGFNNNKSSSSSSSLHLKLTVFFFGNIGAISSSKKCF</sequence>
<dbReference type="EMBL" id="JXJN01022897">
    <property type="status" value="NOT_ANNOTATED_CDS"/>
    <property type="molecule type" value="Genomic_DNA"/>
</dbReference>
<dbReference type="AlphaFoldDB" id="A0A1B0BYY4"/>
<organism evidence="1 2">
    <name type="scientific">Glossina palpalis gambiensis</name>
    <dbReference type="NCBI Taxonomy" id="67801"/>
    <lineage>
        <taxon>Eukaryota</taxon>
        <taxon>Metazoa</taxon>
        <taxon>Ecdysozoa</taxon>
        <taxon>Arthropoda</taxon>
        <taxon>Hexapoda</taxon>
        <taxon>Insecta</taxon>
        <taxon>Pterygota</taxon>
        <taxon>Neoptera</taxon>
        <taxon>Endopterygota</taxon>
        <taxon>Diptera</taxon>
        <taxon>Brachycera</taxon>
        <taxon>Muscomorpha</taxon>
        <taxon>Hippoboscoidea</taxon>
        <taxon>Glossinidae</taxon>
        <taxon>Glossina</taxon>
    </lineage>
</organism>
<dbReference type="EMBL" id="JXJN01022898">
    <property type="status" value="NOT_ANNOTATED_CDS"/>
    <property type="molecule type" value="Genomic_DNA"/>
</dbReference>
<accession>A0A1B0BYY4</accession>
<evidence type="ECO:0000313" key="2">
    <source>
        <dbReference type="Proteomes" id="UP000092460"/>
    </source>
</evidence>
<protein>
    <submittedName>
        <fullName evidence="1">Uncharacterized protein</fullName>
    </submittedName>
</protein>
<proteinExistence type="predicted"/>
<keyword evidence="2" id="KW-1185">Reference proteome</keyword>
<dbReference type="Proteomes" id="UP000092460">
    <property type="component" value="Unassembled WGS sequence"/>
</dbReference>
<name>A0A1B0BYY4_9MUSC</name>